<dbReference type="PANTHER" id="PTHR47718">
    <property type="entry name" value="OS01G0519700 PROTEIN"/>
    <property type="match status" value="1"/>
</dbReference>
<evidence type="ECO:0000313" key="3">
    <source>
        <dbReference type="Proteomes" id="UP001418222"/>
    </source>
</evidence>
<gene>
    <name evidence="2" type="primary">FRS4</name>
    <name evidence="2" type="ORF">KSP39_PZI002369</name>
</gene>
<dbReference type="EMBL" id="JBBWWQ010000002">
    <property type="protein sequence ID" value="KAK8954840.1"/>
    <property type="molecule type" value="Genomic_DNA"/>
</dbReference>
<name>A0AAP0C0P7_9ASPA</name>
<protein>
    <submittedName>
        <fullName evidence="2">Protein FAR1-RELATED SEQUENCE 4</fullName>
    </submittedName>
</protein>
<sequence>MNFNTLDNAWDFWKNYGRRVGFNVSKHYANKSKKDNVITSTRFLCSKEGYRGVDKRDHLVIKHRSERRTGCQVRMGIMLNRSTGEFYVHEFISEHNHILHFAECAHMMGSQRNIADVQAIELQLADDSGLKQKNSFEFLGIQSRGRANLGFLQLDQKNYLKSKRQREMSYGEVGCLLRYLKNKTLEDPSFFM</sequence>
<dbReference type="Pfam" id="PF03101">
    <property type="entry name" value="FAR1"/>
    <property type="match status" value="1"/>
</dbReference>
<organism evidence="2 3">
    <name type="scientific">Platanthera zijinensis</name>
    <dbReference type="NCBI Taxonomy" id="2320716"/>
    <lineage>
        <taxon>Eukaryota</taxon>
        <taxon>Viridiplantae</taxon>
        <taxon>Streptophyta</taxon>
        <taxon>Embryophyta</taxon>
        <taxon>Tracheophyta</taxon>
        <taxon>Spermatophyta</taxon>
        <taxon>Magnoliopsida</taxon>
        <taxon>Liliopsida</taxon>
        <taxon>Asparagales</taxon>
        <taxon>Orchidaceae</taxon>
        <taxon>Orchidoideae</taxon>
        <taxon>Orchideae</taxon>
        <taxon>Orchidinae</taxon>
        <taxon>Platanthera</taxon>
    </lineage>
</organism>
<dbReference type="AlphaFoldDB" id="A0AAP0C0P7"/>
<accession>A0AAP0C0P7</accession>
<proteinExistence type="predicted"/>
<dbReference type="InterPro" id="IPR004330">
    <property type="entry name" value="FAR1_DNA_bnd_dom"/>
</dbReference>
<reference evidence="2 3" key="1">
    <citation type="journal article" date="2022" name="Nat. Plants">
        <title>Genomes of leafy and leafless Platanthera orchids illuminate the evolution of mycoheterotrophy.</title>
        <authorList>
            <person name="Li M.H."/>
            <person name="Liu K.W."/>
            <person name="Li Z."/>
            <person name="Lu H.C."/>
            <person name="Ye Q.L."/>
            <person name="Zhang D."/>
            <person name="Wang J.Y."/>
            <person name="Li Y.F."/>
            <person name="Zhong Z.M."/>
            <person name="Liu X."/>
            <person name="Yu X."/>
            <person name="Liu D.K."/>
            <person name="Tu X.D."/>
            <person name="Liu B."/>
            <person name="Hao Y."/>
            <person name="Liao X.Y."/>
            <person name="Jiang Y.T."/>
            <person name="Sun W.H."/>
            <person name="Chen J."/>
            <person name="Chen Y.Q."/>
            <person name="Ai Y."/>
            <person name="Zhai J.W."/>
            <person name="Wu S.S."/>
            <person name="Zhou Z."/>
            <person name="Hsiao Y.Y."/>
            <person name="Wu W.L."/>
            <person name="Chen Y.Y."/>
            <person name="Lin Y.F."/>
            <person name="Hsu J.L."/>
            <person name="Li C.Y."/>
            <person name="Wang Z.W."/>
            <person name="Zhao X."/>
            <person name="Zhong W.Y."/>
            <person name="Ma X.K."/>
            <person name="Ma L."/>
            <person name="Huang J."/>
            <person name="Chen G.Z."/>
            <person name="Huang M.Z."/>
            <person name="Huang L."/>
            <person name="Peng D.H."/>
            <person name="Luo Y.B."/>
            <person name="Zou S.Q."/>
            <person name="Chen S.P."/>
            <person name="Lan S."/>
            <person name="Tsai W.C."/>
            <person name="Van de Peer Y."/>
            <person name="Liu Z.J."/>
        </authorList>
    </citation>
    <scope>NUCLEOTIDE SEQUENCE [LARGE SCALE GENOMIC DNA]</scope>
    <source>
        <strain evidence="2">Lor287</strain>
    </source>
</reference>
<evidence type="ECO:0000313" key="2">
    <source>
        <dbReference type="EMBL" id="KAK8954840.1"/>
    </source>
</evidence>
<dbReference type="Proteomes" id="UP001418222">
    <property type="component" value="Unassembled WGS sequence"/>
</dbReference>
<comment type="caution">
    <text evidence="2">The sequence shown here is derived from an EMBL/GenBank/DDBJ whole genome shotgun (WGS) entry which is preliminary data.</text>
</comment>
<dbReference type="PANTHER" id="PTHR47718:SF2">
    <property type="entry name" value="PROTEIN FAR1-RELATED SEQUENCE 5-LIKE"/>
    <property type="match status" value="1"/>
</dbReference>
<evidence type="ECO:0000259" key="1">
    <source>
        <dbReference type="Pfam" id="PF03101"/>
    </source>
</evidence>
<keyword evidence="3" id="KW-1185">Reference proteome</keyword>
<feature type="domain" description="FAR1" evidence="1">
    <location>
        <begin position="11"/>
        <end position="99"/>
    </location>
</feature>